<evidence type="ECO:0000259" key="8">
    <source>
        <dbReference type="Pfam" id="PF01568"/>
    </source>
</evidence>
<dbReference type="Gene3D" id="2.40.40.20">
    <property type="match status" value="1"/>
</dbReference>
<keyword evidence="11" id="KW-1185">Reference proteome</keyword>
<dbReference type="RefSeq" id="WP_109837101.1">
    <property type="nucleotide sequence ID" value="NZ_QGKM01000015.1"/>
</dbReference>
<gene>
    <name evidence="10" type="ORF">DKW60_07840</name>
</gene>
<dbReference type="SUPFAM" id="SSF50692">
    <property type="entry name" value="ADC-like"/>
    <property type="match status" value="1"/>
</dbReference>
<dbReference type="GO" id="GO:0016491">
    <property type="term" value="F:oxidoreductase activity"/>
    <property type="evidence" value="ECO:0007669"/>
    <property type="project" value="UniProtKB-KW"/>
</dbReference>
<feature type="region of interest" description="Disordered" evidence="6">
    <location>
        <begin position="708"/>
        <end position="747"/>
    </location>
</feature>
<dbReference type="Pfam" id="PF00384">
    <property type="entry name" value="Molybdopterin"/>
    <property type="match status" value="1"/>
</dbReference>
<dbReference type="GO" id="GO:0009055">
    <property type="term" value="F:electron transfer activity"/>
    <property type="evidence" value="ECO:0007669"/>
    <property type="project" value="TreeGrafter"/>
</dbReference>
<dbReference type="GO" id="GO:0030151">
    <property type="term" value="F:molybdenum ion binding"/>
    <property type="evidence" value="ECO:0007669"/>
    <property type="project" value="TreeGrafter"/>
</dbReference>
<evidence type="ECO:0000313" key="10">
    <source>
        <dbReference type="EMBL" id="PWQ98635.1"/>
    </source>
</evidence>
<dbReference type="GO" id="GO:0009061">
    <property type="term" value="P:anaerobic respiration"/>
    <property type="evidence" value="ECO:0007669"/>
    <property type="project" value="TreeGrafter"/>
</dbReference>
<dbReference type="InterPro" id="IPR009010">
    <property type="entry name" value="Asp_de-COase-like_dom_sf"/>
</dbReference>
<accession>A0A317CJ94</accession>
<name>A0A317CJ94_9GAMM</name>
<dbReference type="AlphaFoldDB" id="A0A317CJ94"/>
<dbReference type="Gene3D" id="3.40.228.10">
    <property type="entry name" value="Dimethylsulfoxide Reductase, domain 2"/>
    <property type="match status" value="1"/>
</dbReference>
<dbReference type="GO" id="GO:0030288">
    <property type="term" value="C:outer membrane-bounded periplasmic space"/>
    <property type="evidence" value="ECO:0007669"/>
    <property type="project" value="TreeGrafter"/>
</dbReference>
<dbReference type="InterPro" id="IPR050612">
    <property type="entry name" value="Prok_Mopterin_Oxidored"/>
</dbReference>
<dbReference type="Gene3D" id="3.90.55.10">
    <property type="entry name" value="Dimethylsulfoxide Reductase, domain 3"/>
    <property type="match status" value="1"/>
</dbReference>
<organism evidence="10 11">
    <name type="scientific">Leucothrix pacifica</name>
    <dbReference type="NCBI Taxonomy" id="1247513"/>
    <lineage>
        <taxon>Bacteria</taxon>
        <taxon>Pseudomonadati</taxon>
        <taxon>Pseudomonadota</taxon>
        <taxon>Gammaproteobacteria</taxon>
        <taxon>Thiotrichales</taxon>
        <taxon>Thiotrichaceae</taxon>
        <taxon>Leucothrix</taxon>
    </lineage>
</organism>
<evidence type="ECO:0000259" key="7">
    <source>
        <dbReference type="Pfam" id="PF00384"/>
    </source>
</evidence>
<feature type="compositionally biased region" description="Basic and acidic residues" evidence="6">
    <location>
        <begin position="720"/>
        <end position="729"/>
    </location>
</feature>
<evidence type="ECO:0000256" key="3">
    <source>
        <dbReference type="ARBA" id="ARBA00022505"/>
    </source>
</evidence>
<comment type="caution">
    <text evidence="10">The sequence shown here is derived from an EMBL/GenBank/DDBJ whole genome shotgun (WGS) entry which is preliminary data.</text>
</comment>
<dbReference type="InterPro" id="IPR041460">
    <property type="entry name" value="Molybdopterin_N"/>
</dbReference>
<dbReference type="EMBL" id="QGKM01000015">
    <property type="protein sequence ID" value="PWQ98635.1"/>
    <property type="molecule type" value="Genomic_DNA"/>
</dbReference>
<dbReference type="InterPro" id="IPR006657">
    <property type="entry name" value="MoPterin_dinucl-bd_dom"/>
</dbReference>
<dbReference type="Pfam" id="PF18364">
    <property type="entry name" value="Molybdopterin_N"/>
    <property type="match status" value="1"/>
</dbReference>
<keyword evidence="3" id="KW-0500">Molybdenum</keyword>
<feature type="domain" description="Molybdopterin oxidoreductase" evidence="7">
    <location>
        <begin position="55"/>
        <end position="509"/>
    </location>
</feature>
<dbReference type="PANTHER" id="PTHR43742:SF10">
    <property type="entry name" value="TRIMETHYLAMINE-N-OXIDE REDUCTASE 2"/>
    <property type="match status" value="1"/>
</dbReference>
<dbReference type="Gene3D" id="3.40.50.740">
    <property type="match status" value="1"/>
</dbReference>
<dbReference type="GO" id="GO:0016740">
    <property type="term" value="F:transferase activity"/>
    <property type="evidence" value="ECO:0007669"/>
    <property type="project" value="UniProtKB-KW"/>
</dbReference>
<evidence type="ECO:0000259" key="9">
    <source>
        <dbReference type="Pfam" id="PF18364"/>
    </source>
</evidence>
<keyword evidence="4" id="KW-0479">Metal-binding</keyword>
<dbReference type="Proteomes" id="UP000245539">
    <property type="component" value="Unassembled WGS sequence"/>
</dbReference>
<dbReference type="SUPFAM" id="SSF53706">
    <property type="entry name" value="Formate dehydrogenase/DMSO reductase, domains 1-3"/>
    <property type="match status" value="1"/>
</dbReference>
<dbReference type="PANTHER" id="PTHR43742">
    <property type="entry name" value="TRIMETHYLAMINE-N-OXIDE REDUCTASE"/>
    <property type="match status" value="1"/>
</dbReference>
<reference evidence="10 11" key="1">
    <citation type="submission" date="2018-05" db="EMBL/GenBank/DDBJ databases">
        <title>Leucothrix arctica sp. nov., isolated from Arctic seawater.</title>
        <authorList>
            <person name="Choi A."/>
            <person name="Baek K."/>
        </authorList>
    </citation>
    <scope>NUCLEOTIDE SEQUENCE [LARGE SCALE GENOMIC DNA]</scope>
    <source>
        <strain evidence="10 11">JCM 18388</strain>
    </source>
</reference>
<protein>
    <submittedName>
        <fullName evidence="10">Asp-tRNA(Asn)/Glu-tRNA(Gln) amidotransferase GatCAB subunit C</fullName>
    </submittedName>
</protein>
<dbReference type="InterPro" id="IPR006656">
    <property type="entry name" value="Mopterin_OxRdtase"/>
</dbReference>
<keyword evidence="10" id="KW-0808">Transferase</keyword>
<feature type="domain" description="Molybdopterin oxidoreductase N-terminal" evidence="9">
    <location>
        <begin position="11"/>
        <end position="51"/>
    </location>
</feature>
<evidence type="ECO:0000256" key="6">
    <source>
        <dbReference type="SAM" id="MobiDB-lite"/>
    </source>
</evidence>
<evidence type="ECO:0000256" key="2">
    <source>
        <dbReference type="ARBA" id="ARBA00010312"/>
    </source>
</evidence>
<evidence type="ECO:0000256" key="1">
    <source>
        <dbReference type="ARBA" id="ARBA00001942"/>
    </source>
</evidence>
<dbReference type="GO" id="GO:0043546">
    <property type="term" value="F:molybdopterin cofactor binding"/>
    <property type="evidence" value="ECO:0007669"/>
    <property type="project" value="InterPro"/>
</dbReference>
<dbReference type="Pfam" id="PF01568">
    <property type="entry name" value="Molydop_binding"/>
    <property type="match status" value="1"/>
</dbReference>
<comment type="similarity">
    <text evidence="2">Belongs to the prokaryotic molybdopterin-containing oxidoreductase family.</text>
</comment>
<evidence type="ECO:0000256" key="5">
    <source>
        <dbReference type="ARBA" id="ARBA00023002"/>
    </source>
</evidence>
<evidence type="ECO:0000256" key="4">
    <source>
        <dbReference type="ARBA" id="ARBA00022723"/>
    </source>
</evidence>
<comment type="cofactor">
    <cofactor evidence="1">
        <name>Mo-bis(molybdopterin guanine dinucleotide)</name>
        <dbReference type="ChEBI" id="CHEBI:60539"/>
    </cofactor>
</comment>
<keyword evidence="5" id="KW-0560">Oxidoreductase</keyword>
<feature type="domain" description="Molybdopterin dinucleotide-binding" evidence="8">
    <location>
        <begin position="626"/>
        <end position="751"/>
    </location>
</feature>
<dbReference type="OrthoDB" id="9810782at2"/>
<sequence length="760" mass="83994">MADAKRKTRVTSSHWGAFKVITEGDAIVAVEPFSADPNPSAISEILPAAVHHDSRIKRPSIRRGWLESRNRDKRGEDEFVELPWDEALDIGAAELDRVRKEHGNEAIYAGSYGWGSAGRFHHAQSQVHRFLNTAGGYVSSFGSYSTGCAQSIMPHVFGMPFLKFTYGSQDSWETIAAHTETLVMFGGINPKNSQVSMGGITEHETADRFKQFAASGMRRINIGPQRTDAPEGCEWLPVKPATDTALMLALAYVIETEGYTDEAFLAEFTTGFERFKPYLLGTSDGQPKSPEWASAICGVSADEISELARYMATTRTLITVSWSLQRGEHGEQPYWMAATLASMLGQIGLAGGGIGFGYGAIGGIGKPLKHLLGMTLPQGVNPVKTFIPVARVADMLLNPGVDYDFNGKREPYPDIKLVYWCGGNPFHHHQDLNRLHEAWKQPETVIVHEPWWTATARRADIVFPATTPYEREDIGLSKIDDYLFNMPQLIPAQHEARDDYEIFAGLAERMGIGDAFTEGRSAEQWLRHLYADFHDNAVKGGVYIPDFDGLREQNWLKLPIRSLEYEKPFLRNYRENPQTSPLPTPSGKIEIFSETIEGFNYDDCAGHAIWLPPQDWLGAATEAMPLHMISPQPGDKLHSQLECALADVEGARPETLIMHPTNAQQRGLQTGDIVKVHNERGSCRARLRVSEDIVEDVVALPTGVWFSDTHKHAKGGQTDGHSKGLDEHGNPNVLTRDVGTSRLGQGSSAHTALVEVSALL</sequence>
<proteinExistence type="inferred from homology"/>
<evidence type="ECO:0000313" key="11">
    <source>
        <dbReference type="Proteomes" id="UP000245539"/>
    </source>
</evidence>